<organism evidence="1 2">
    <name type="scientific">Thermacetogenium phaeum</name>
    <dbReference type="NCBI Taxonomy" id="85874"/>
    <lineage>
        <taxon>Bacteria</taxon>
        <taxon>Bacillati</taxon>
        <taxon>Bacillota</taxon>
        <taxon>Clostridia</taxon>
        <taxon>Thermoanaerobacterales</taxon>
        <taxon>Thermoanaerobacteraceae</taxon>
        <taxon>Thermacetogenium</taxon>
    </lineage>
</organism>
<reference evidence="2" key="1">
    <citation type="journal article" date="2015" name="MBio">
        <title>Genome-Resolved Metagenomic Analysis Reveals Roles for Candidate Phyla and Other Microbial Community Members in Biogeochemical Transformations in Oil Reservoirs.</title>
        <authorList>
            <person name="Hu P."/>
            <person name="Tom L."/>
            <person name="Singh A."/>
            <person name="Thomas B.C."/>
            <person name="Baker B.J."/>
            <person name="Piceno Y.M."/>
            <person name="Andersen G.L."/>
            <person name="Banfield J.F."/>
        </authorList>
    </citation>
    <scope>NUCLEOTIDE SEQUENCE [LARGE SCALE GENOMIC DNA]</scope>
</reference>
<comment type="caution">
    <text evidence="1">The sequence shown here is derived from an EMBL/GenBank/DDBJ whole genome shotgun (WGS) entry which is preliminary data.</text>
</comment>
<accession>A0A117LAV8</accession>
<dbReference type="GO" id="GO:0003677">
    <property type="term" value="F:DNA binding"/>
    <property type="evidence" value="ECO:0007669"/>
    <property type="project" value="InterPro"/>
</dbReference>
<evidence type="ECO:0000313" key="2">
    <source>
        <dbReference type="Proteomes" id="UP000053326"/>
    </source>
</evidence>
<name>A0A117LAV8_9THEO</name>
<dbReference type="InterPro" id="IPR004401">
    <property type="entry name" value="YbaB/EbfC"/>
</dbReference>
<dbReference type="AlphaFoldDB" id="A0A117LAV8"/>
<sequence>MPDSEAYGLTQNFLRSLFKKLTGQLEGKVVAGSSSDGSVKVVLSGKLRVVEVRIEPAAAADKGRLEKLVEEAVDDALAGVMELIESEAGRLLGRPPQAGG</sequence>
<dbReference type="InterPro" id="IPR036894">
    <property type="entry name" value="YbaB-like_sf"/>
</dbReference>
<dbReference type="EMBL" id="LGFO01000190">
    <property type="protein sequence ID" value="KUK36006.1"/>
    <property type="molecule type" value="Genomic_DNA"/>
</dbReference>
<gene>
    <name evidence="1" type="ORF">XD66_1284</name>
</gene>
<dbReference type="Gene3D" id="3.30.1310.10">
    <property type="entry name" value="Nucleoid-associated protein YbaB-like domain"/>
    <property type="match status" value="1"/>
</dbReference>
<protein>
    <recommendedName>
        <fullName evidence="3">YbaB/EbfC family nucleoid-associated protein</fullName>
    </recommendedName>
</protein>
<proteinExistence type="predicted"/>
<dbReference type="SUPFAM" id="SSF82607">
    <property type="entry name" value="YbaB-like"/>
    <property type="match status" value="1"/>
</dbReference>
<dbReference type="Pfam" id="PF02575">
    <property type="entry name" value="YbaB_DNA_bd"/>
    <property type="match status" value="1"/>
</dbReference>
<dbReference type="Proteomes" id="UP000053326">
    <property type="component" value="Unassembled WGS sequence"/>
</dbReference>
<evidence type="ECO:0008006" key="3">
    <source>
        <dbReference type="Google" id="ProtNLM"/>
    </source>
</evidence>
<evidence type="ECO:0000313" key="1">
    <source>
        <dbReference type="EMBL" id="KUK36006.1"/>
    </source>
</evidence>